<protein>
    <submittedName>
        <fullName evidence="1">Isochorismate synthase</fullName>
        <ecNumber evidence="1">5.4.4.2</ecNumber>
    </submittedName>
</protein>
<proteinExistence type="predicted"/>
<reference evidence="1" key="1">
    <citation type="submission" date="2022-10" db="EMBL/GenBank/DDBJ databases">
        <title>Rhodococcus ferula Z13 complete genome.</title>
        <authorList>
            <person name="Long X."/>
            <person name="Zang M."/>
        </authorList>
    </citation>
    <scope>NUCLEOTIDE SEQUENCE</scope>
    <source>
        <strain evidence="1">Z13</strain>
    </source>
</reference>
<evidence type="ECO:0000313" key="2">
    <source>
        <dbReference type="Proteomes" id="UP001156484"/>
    </source>
</evidence>
<accession>A0ACD4DEX7</accession>
<evidence type="ECO:0000313" key="1">
    <source>
        <dbReference type="EMBL" id="UYP18541.1"/>
    </source>
</evidence>
<keyword evidence="2" id="KW-1185">Reference proteome</keyword>
<dbReference type="Proteomes" id="UP001156484">
    <property type="component" value="Chromosome"/>
</dbReference>
<keyword evidence="1" id="KW-0413">Isomerase</keyword>
<name>A0ACD4DEX7_9NOCA</name>
<gene>
    <name evidence="1" type="ORF">OED52_18100</name>
</gene>
<dbReference type="EMBL" id="CP107551">
    <property type="protein sequence ID" value="UYP18541.1"/>
    <property type="molecule type" value="Genomic_DNA"/>
</dbReference>
<sequence length="366" mass="39302">MDGFLLSRADRTVHATGTRRFFDDVPSASQALRRGEATLVVGALPFSPHRPVVLAQPEEVDVTDGPWQGPEDPGELPAVRISAEVPLPRVHVERVRRLVDRLSFGETKKVVAARRVVLEADEPLDPLALAARMIERHPDAATFALDLSAAGERFWGHSLVGASPELLVSRRGSTVTCRPLAGTAARRADPEEDRRAGEELLASAKNLAEHGYVVDWIRSRLAPLCSELDVPGTPELVATPDVWHLASPITGTLRDGIDALTLAWTLHPTPALAGTPREAALDLISRFEEDRRFFGGTVGWCDAEGDGDWIVAIRCAELSSDCRRAVAWAGGGIVADSDPVAELDETTAKLRTLLGALGVETAPDAG</sequence>
<dbReference type="EC" id="5.4.4.2" evidence="1"/>
<organism evidence="1 2">
    <name type="scientific">Rhodococcus sacchari</name>
    <dbReference type="NCBI Taxonomy" id="2962047"/>
    <lineage>
        <taxon>Bacteria</taxon>
        <taxon>Bacillati</taxon>
        <taxon>Actinomycetota</taxon>
        <taxon>Actinomycetes</taxon>
        <taxon>Mycobacteriales</taxon>
        <taxon>Nocardiaceae</taxon>
        <taxon>Rhodococcus</taxon>
    </lineage>
</organism>